<evidence type="ECO:0000313" key="9">
    <source>
        <dbReference type="Proteomes" id="UP000037784"/>
    </source>
</evidence>
<dbReference type="Proteomes" id="UP000037784">
    <property type="component" value="Unassembled WGS sequence"/>
</dbReference>
<comment type="caution">
    <text evidence="7">The sequence shown here is derived from an EMBL/GenBank/DDBJ whole genome shotgun (WGS) entry which is preliminary data.</text>
</comment>
<feature type="transmembrane region" description="Helical" evidence="5">
    <location>
        <begin position="6"/>
        <end position="23"/>
    </location>
</feature>
<dbReference type="GO" id="GO:0020037">
    <property type="term" value="F:heme binding"/>
    <property type="evidence" value="ECO:0007669"/>
    <property type="project" value="InterPro"/>
</dbReference>
<dbReference type="EMBL" id="BBZA01000225">
    <property type="protein sequence ID" value="GAP64095.1"/>
    <property type="molecule type" value="Genomic_DNA"/>
</dbReference>
<dbReference type="Pfam" id="PF00034">
    <property type="entry name" value="Cytochrom_C"/>
    <property type="match status" value="1"/>
</dbReference>
<dbReference type="PROSITE" id="PS51007">
    <property type="entry name" value="CYTC"/>
    <property type="match status" value="1"/>
</dbReference>
<dbReference type="SUPFAM" id="SSF46626">
    <property type="entry name" value="Cytochrome c"/>
    <property type="match status" value="1"/>
</dbReference>
<proteinExistence type="predicted"/>
<gene>
    <name evidence="7" type="primary">norC</name>
    <name evidence="7" type="ORF">ARMA_2518</name>
    <name evidence="8" type="ORF">SE16_14050</name>
</gene>
<evidence type="ECO:0000256" key="1">
    <source>
        <dbReference type="ARBA" id="ARBA00022617"/>
    </source>
</evidence>
<dbReference type="EMBL" id="LGKN01000009">
    <property type="protein sequence ID" value="KPL86420.1"/>
    <property type="molecule type" value="Genomic_DNA"/>
</dbReference>
<dbReference type="STRING" id="872965.SE16_14050"/>
<keyword evidence="5" id="KW-1133">Transmembrane helix</keyword>
<reference evidence="7 9" key="1">
    <citation type="journal article" date="2015" name="Genome Announc.">
        <title>Draft Genome Sequence of a Heterotrophic Facultative Anaerobic Thermophilic Bacterium, Ardenticatena maritima Strain 110ST.</title>
        <authorList>
            <person name="Kawaichi S."/>
            <person name="Yoshida T."/>
            <person name="Sako Y."/>
            <person name="Nakamura R."/>
        </authorList>
    </citation>
    <scope>NUCLEOTIDE SEQUENCE [LARGE SCALE GENOMIC DNA]</scope>
    <source>
        <strain evidence="7 9">110S</strain>
    </source>
</reference>
<evidence type="ECO:0000313" key="8">
    <source>
        <dbReference type="EMBL" id="KPL86420.1"/>
    </source>
</evidence>
<evidence type="ECO:0000256" key="5">
    <source>
        <dbReference type="SAM" id="Phobius"/>
    </source>
</evidence>
<dbReference type="Proteomes" id="UP000050502">
    <property type="component" value="Unassembled WGS sequence"/>
</dbReference>
<reference evidence="8 10" key="2">
    <citation type="submission" date="2015-07" db="EMBL/GenBank/DDBJ databases">
        <title>Whole genome sequence of Ardenticatena maritima DSM 23922.</title>
        <authorList>
            <person name="Hemp J."/>
            <person name="Ward L.M."/>
            <person name="Pace L.A."/>
            <person name="Fischer W.W."/>
        </authorList>
    </citation>
    <scope>NUCLEOTIDE SEQUENCE [LARGE SCALE GENOMIC DNA]</scope>
    <source>
        <strain evidence="8 10">110S</strain>
    </source>
</reference>
<dbReference type="RefSeq" id="WP_054493838.1">
    <property type="nucleotide sequence ID" value="NZ_BBZA01000225.1"/>
</dbReference>
<dbReference type="OrthoDB" id="9809720at2"/>
<reference evidence="9" key="3">
    <citation type="submission" date="2015-08" db="EMBL/GenBank/DDBJ databases">
        <title>Draft Genome Sequence of a Heterotrophic Facultative Anaerobic Bacterium Ardenticatena maritima Strain 110S.</title>
        <authorList>
            <person name="Kawaichi S."/>
            <person name="Yoshida T."/>
            <person name="Sako Y."/>
            <person name="Nakamura R."/>
        </authorList>
    </citation>
    <scope>NUCLEOTIDE SEQUENCE [LARGE SCALE GENOMIC DNA]</scope>
    <source>
        <strain evidence="9">110S</strain>
    </source>
</reference>
<dbReference type="AlphaFoldDB" id="A0A0M8K8S9"/>
<dbReference type="Gene3D" id="1.10.760.10">
    <property type="entry name" value="Cytochrome c-like domain"/>
    <property type="match status" value="1"/>
</dbReference>
<organism evidence="7 9">
    <name type="scientific">Ardenticatena maritima</name>
    <dbReference type="NCBI Taxonomy" id="872965"/>
    <lineage>
        <taxon>Bacteria</taxon>
        <taxon>Bacillati</taxon>
        <taxon>Chloroflexota</taxon>
        <taxon>Ardenticatenia</taxon>
        <taxon>Ardenticatenales</taxon>
        <taxon>Ardenticatenaceae</taxon>
        <taxon>Ardenticatena</taxon>
    </lineage>
</organism>
<dbReference type="GO" id="GO:0046872">
    <property type="term" value="F:metal ion binding"/>
    <property type="evidence" value="ECO:0007669"/>
    <property type="project" value="UniProtKB-KW"/>
</dbReference>
<dbReference type="InterPro" id="IPR036909">
    <property type="entry name" value="Cyt_c-like_dom_sf"/>
</dbReference>
<name>A0A0M8K8S9_9CHLR</name>
<sequence length="126" mass="14203">MKRYAPLGILVVLILVVWFWVSPPRFWLNMTKRVAPSPEVGAQLVEKYGCRGCHTIGGQGAILAPNLDQVVRRNKEEDPAFVTLRLWLRDPTAVKPNTAMPNFKLSDTEIEAILQYLQTQAEQAAE</sequence>
<dbReference type="GO" id="GO:0009055">
    <property type="term" value="F:electron transfer activity"/>
    <property type="evidence" value="ECO:0007669"/>
    <property type="project" value="InterPro"/>
</dbReference>
<evidence type="ECO:0000313" key="10">
    <source>
        <dbReference type="Proteomes" id="UP000050502"/>
    </source>
</evidence>
<evidence type="ECO:0000259" key="6">
    <source>
        <dbReference type="PROSITE" id="PS51007"/>
    </source>
</evidence>
<keyword evidence="3 4" id="KW-0408">Iron</keyword>
<dbReference type="InParanoid" id="A0A0M8K8S9"/>
<keyword evidence="2 4" id="KW-0479">Metal-binding</keyword>
<evidence type="ECO:0000313" key="7">
    <source>
        <dbReference type="EMBL" id="GAP64095.1"/>
    </source>
</evidence>
<evidence type="ECO:0000256" key="2">
    <source>
        <dbReference type="ARBA" id="ARBA00022723"/>
    </source>
</evidence>
<keyword evidence="1 4" id="KW-0349">Heme</keyword>
<protein>
    <submittedName>
        <fullName evidence="7">Nitric oxide reductase subunit C</fullName>
    </submittedName>
</protein>
<evidence type="ECO:0000256" key="4">
    <source>
        <dbReference type="PROSITE-ProRule" id="PRU00433"/>
    </source>
</evidence>
<dbReference type="InterPro" id="IPR009056">
    <property type="entry name" value="Cyt_c-like_dom"/>
</dbReference>
<evidence type="ECO:0000256" key="3">
    <source>
        <dbReference type="ARBA" id="ARBA00023004"/>
    </source>
</evidence>
<keyword evidence="5" id="KW-0472">Membrane</keyword>
<accession>A0A0M8K8S9</accession>
<keyword evidence="9" id="KW-1185">Reference proteome</keyword>
<feature type="domain" description="Cytochrome c" evidence="6">
    <location>
        <begin position="36"/>
        <end position="121"/>
    </location>
</feature>
<keyword evidence="5" id="KW-0812">Transmembrane</keyword>